<dbReference type="OrthoDB" id="9786919at2"/>
<comment type="catalytic activity">
    <reaction evidence="1">
        <text>ATP + protein L-histidine = ADP + protein N-phospho-L-histidine.</text>
        <dbReference type="EC" id="2.7.13.3"/>
    </reaction>
</comment>
<keyword evidence="6 11" id="KW-0812">Transmembrane</keyword>
<dbReference type="PANTHER" id="PTHR45436:SF5">
    <property type="entry name" value="SENSOR HISTIDINE KINASE TRCS"/>
    <property type="match status" value="1"/>
</dbReference>
<evidence type="ECO:0000256" key="4">
    <source>
        <dbReference type="ARBA" id="ARBA00022553"/>
    </source>
</evidence>
<reference evidence="13 14" key="1">
    <citation type="submission" date="2012-02" db="EMBL/GenBank/DDBJ databases">
        <title>Whole genome shotgun sequence of Mobilicoccus pelagius NBRC 104925.</title>
        <authorList>
            <person name="Yoshida Y."/>
            <person name="Hosoyama A."/>
            <person name="Tsuchikane K."/>
            <person name="Katsumata H."/>
            <person name="Yamazaki S."/>
            <person name="Fujita N."/>
        </authorList>
    </citation>
    <scope>NUCLEOTIDE SEQUENCE [LARGE SCALE GENOMIC DNA]</scope>
    <source>
        <strain evidence="13 14">NBRC 104925</strain>
    </source>
</reference>
<keyword evidence="7 13" id="KW-0418">Kinase</keyword>
<dbReference type="SMART" id="SM00387">
    <property type="entry name" value="HATPase_c"/>
    <property type="match status" value="1"/>
</dbReference>
<evidence type="ECO:0000313" key="14">
    <source>
        <dbReference type="Proteomes" id="UP000004367"/>
    </source>
</evidence>
<keyword evidence="8 11" id="KW-1133">Transmembrane helix</keyword>
<evidence type="ECO:0000256" key="9">
    <source>
        <dbReference type="ARBA" id="ARBA00023012"/>
    </source>
</evidence>
<dbReference type="eggNOG" id="COG2205">
    <property type="taxonomic scope" value="Bacteria"/>
</dbReference>
<dbReference type="SMART" id="SM00388">
    <property type="entry name" value="HisKA"/>
    <property type="match status" value="1"/>
</dbReference>
<dbReference type="SUPFAM" id="SSF55874">
    <property type="entry name" value="ATPase domain of HSP90 chaperone/DNA topoisomerase II/histidine kinase"/>
    <property type="match status" value="1"/>
</dbReference>
<evidence type="ECO:0000313" key="13">
    <source>
        <dbReference type="EMBL" id="GAB47443.1"/>
    </source>
</evidence>
<keyword evidence="10 11" id="KW-0472">Membrane</keyword>
<dbReference type="Gene3D" id="1.10.287.130">
    <property type="match status" value="1"/>
</dbReference>
<sequence length="417" mass="44244">MTTGADDVFRHLRVRLTAIFAAVAVVGLAALVALLVVLDSEFDRERVDTILRGVASRAAALVYQGEDGRATGEGLRGDLVETQASGLLVVERTGTSYRTVYASGEKIRGDWRPVAQACLDDAAESGTYADIGDLRVTGMPWWLTSKDPRPRGCAFAFVPRRSLLQAHVALPAALGSATLLAVLTGLVWWAAGRSLRVASEALADRERFLATASHEMRGPLARMRAVAETTLHALAPGQPQTAAGLRSLVTTADQAGRVASNLLLATRIDHAEVPVHLLPVRLDVLACEVETIIDGVVVDVTEPVEVSGDAMLLRQAMTNLVDNAMRHGRGGETRAEVLLSVFRDGDVAVVRVADDGPGFPADLDVLSPYVAGRTGGNGLGLPLVRWIVERHGGEMRIGAAEGRDGLDGAAVELRIPQ</sequence>
<dbReference type="CDD" id="cd00075">
    <property type="entry name" value="HATPase"/>
    <property type="match status" value="1"/>
</dbReference>
<proteinExistence type="predicted"/>
<dbReference type="Pfam" id="PF00512">
    <property type="entry name" value="HisKA"/>
    <property type="match status" value="1"/>
</dbReference>
<evidence type="ECO:0000259" key="12">
    <source>
        <dbReference type="PROSITE" id="PS50109"/>
    </source>
</evidence>
<evidence type="ECO:0000256" key="5">
    <source>
        <dbReference type="ARBA" id="ARBA00022679"/>
    </source>
</evidence>
<feature type="transmembrane region" description="Helical" evidence="11">
    <location>
        <begin position="168"/>
        <end position="191"/>
    </location>
</feature>
<evidence type="ECO:0000256" key="2">
    <source>
        <dbReference type="ARBA" id="ARBA00004236"/>
    </source>
</evidence>
<dbReference type="InterPro" id="IPR003661">
    <property type="entry name" value="HisK_dim/P_dom"/>
</dbReference>
<dbReference type="EC" id="2.7.13.3" evidence="3"/>
<dbReference type="InterPro" id="IPR036097">
    <property type="entry name" value="HisK_dim/P_sf"/>
</dbReference>
<dbReference type="PANTHER" id="PTHR45436">
    <property type="entry name" value="SENSOR HISTIDINE KINASE YKOH"/>
    <property type="match status" value="1"/>
</dbReference>
<dbReference type="InterPro" id="IPR050428">
    <property type="entry name" value="TCS_sensor_his_kinase"/>
</dbReference>
<feature type="domain" description="Histidine kinase" evidence="12">
    <location>
        <begin position="211"/>
        <end position="417"/>
    </location>
</feature>
<evidence type="ECO:0000256" key="6">
    <source>
        <dbReference type="ARBA" id="ARBA00022692"/>
    </source>
</evidence>
<dbReference type="InterPro" id="IPR003594">
    <property type="entry name" value="HATPase_dom"/>
</dbReference>
<keyword evidence="5" id="KW-0808">Transferase</keyword>
<dbReference type="InterPro" id="IPR005467">
    <property type="entry name" value="His_kinase_dom"/>
</dbReference>
<comment type="subcellular location">
    <subcellularLocation>
        <location evidence="2">Cell membrane</location>
    </subcellularLocation>
</comment>
<dbReference type="Pfam" id="PF02518">
    <property type="entry name" value="HATPase_c"/>
    <property type="match status" value="1"/>
</dbReference>
<keyword evidence="9" id="KW-0902">Two-component regulatory system</keyword>
<comment type="caution">
    <text evidence="13">The sequence shown here is derived from an EMBL/GenBank/DDBJ whole genome shotgun (WGS) entry which is preliminary data.</text>
</comment>
<dbReference type="AlphaFoldDB" id="H5UNY5"/>
<dbReference type="Gene3D" id="3.30.565.10">
    <property type="entry name" value="Histidine kinase-like ATPase, C-terminal domain"/>
    <property type="match status" value="1"/>
</dbReference>
<protein>
    <recommendedName>
        <fullName evidence="3">histidine kinase</fullName>
        <ecNumber evidence="3">2.7.13.3</ecNumber>
    </recommendedName>
</protein>
<evidence type="ECO:0000256" key="1">
    <source>
        <dbReference type="ARBA" id="ARBA00000085"/>
    </source>
</evidence>
<evidence type="ECO:0000256" key="7">
    <source>
        <dbReference type="ARBA" id="ARBA00022777"/>
    </source>
</evidence>
<accession>H5UNY5</accession>
<organism evidence="13 14">
    <name type="scientific">Mobilicoccus pelagius NBRC 104925</name>
    <dbReference type="NCBI Taxonomy" id="1089455"/>
    <lineage>
        <taxon>Bacteria</taxon>
        <taxon>Bacillati</taxon>
        <taxon>Actinomycetota</taxon>
        <taxon>Actinomycetes</taxon>
        <taxon>Micrococcales</taxon>
        <taxon>Dermatophilaceae</taxon>
        <taxon>Mobilicoccus</taxon>
    </lineage>
</organism>
<dbReference type="Proteomes" id="UP000004367">
    <property type="component" value="Unassembled WGS sequence"/>
</dbReference>
<feature type="transmembrane region" description="Helical" evidence="11">
    <location>
        <begin position="16"/>
        <end position="38"/>
    </location>
</feature>
<evidence type="ECO:0000256" key="10">
    <source>
        <dbReference type="ARBA" id="ARBA00023136"/>
    </source>
</evidence>
<name>H5UNY5_9MICO</name>
<dbReference type="RefSeq" id="WP_009481341.1">
    <property type="nucleotide sequence ID" value="NZ_BAFE01000011.1"/>
</dbReference>
<dbReference type="InterPro" id="IPR004358">
    <property type="entry name" value="Sig_transdc_His_kin-like_C"/>
</dbReference>
<dbReference type="STRING" id="1089455.MOPEL_011_00250"/>
<evidence type="ECO:0000256" key="8">
    <source>
        <dbReference type="ARBA" id="ARBA00022989"/>
    </source>
</evidence>
<dbReference type="SUPFAM" id="SSF47384">
    <property type="entry name" value="Homodimeric domain of signal transducing histidine kinase"/>
    <property type="match status" value="1"/>
</dbReference>
<keyword evidence="14" id="KW-1185">Reference proteome</keyword>
<dbReference type="PRINTS" id="PR00344">
    <property type="entry name" value="BCTRLSENSOR"/>
</dbReference>
<dbReference type="InterPro" id="IPR036890">
    <property type="entry name" value="HATPase_C_sf"/>
</dbReference>
<dbReference type="CDD" id="cd00082">
    <property type="entry name" value="HisKA"/>
    <property type="match status" value="1"/>
</dbReference>
<gene>
    <name evidence="13" type="ORF">MOPEL_011_00250</name>
</gene>
<evidence type="ECO:0000256" key="3">
    <source>
        <dbReference type="ARBA" id="ARBA00012438"/>
    </source>
</evidence>
<keyword evidence="4" id="KW-0597">Phosphoprotein</keyword>
<dbReference type="GO" id="GO:0000155">
    <property type="term" value="F:phosphorelay sensor kinase activity"/>
    <property type="evidence" value="ECO:0007669"/>
    <property type="project" value="InterPro"/>
</dbReference>
<dbReference type="EMBL" id="BAFE01000011">
    <property type="protein sequence ID" value="GAB47443.1"/>
    <property type="molecule type" value="Genomic_DNA"/>
</dbReference>
<dbReference type="PROSITE" id="PS50109">
    <property type="entry name" value="HIS_KIN"/>
    <property type="match status" value="1"/>
</dbReference>
<evidence type="ECO:0000256" key="11">
    <source>
        <dbReference type="SAM" id="Phobius"/>
    </source>
</evidence>
<dbReference type="GO" id="GO:0005886">
    <property type="term" value="C:plasma membrane"/>
    <property type="evidence" value="ECO:0007669"/>
    <property type="project" value="UniProtKB-SubCell"/>
</dbReference>